<dbReference type="AlphaFoldDB" id="A0A6G6Y0X0"/>
<dbReference type="EMBL" id="CP049109">
    <property type="protein sequence ID" value="QIG78594.1"/>
    <property type="molecule type" value="Genomic_DNA"/>
</dbReference>
<feature type="chain" id="PRO_5026297848" evidence="1">
    <location>
        <begin position="23"/>
        <end position="424"/>
    </location>
</feature>
<dbReference type="KEGG" id="spzr:G5C33_01525"/>
<dbReference type="Proteomes" id="UP000501568">
    <property type="component" value="Chromosome"/>
</dbReference>
<organism evidence="3 4">
    <name type="scientific">Stakelama tenebrarum</name>
    <dbReference type="NCBI Taxonomy" id="2711215"/>
    <lineage>
        <taxon>Bacteria</taxon>
        <taxon>Pseudomonadati</taxon>
        <taxon>Pseudomonadota</taxon>
        <taxon>Alphaproteobacteria</taxon>
        <taxon>Sphingomonadales</taxon>
        <taxon>Sphingomonadaceae</taxon>
        <taxon>Stakelama</taxon>
    </lineage>
</organism>
<dbReference type="InterPro" id="IPR012338">
    <property type="entry name" value="Beta-lactam/transpept-like"/>
</dbReference>
<reference evidence="3 4" key="1">
    <citation type="submission" date="2020-02" db="EMBL/GenBank/DDBJ databases">
        <authorList>
            <person name="Zheng R.K."/>
            <person name="Sun C.M."/>
        </authorList>
    </citation>
    <scope>NUCLEOTIDE SEQUENCE [LARGE SCALE GENOMIC DNA]</scope>
    <source>
        <strain evidence="4">zrk23</strain>
    </source>
</reference>
<feature type="domain" description="Beta-lactamase-related" evidence="2">
    <location>
        <begin position="43"/>
        <end position="408"/>
    </location>
</feature>
<evidence type="ECO:0000313" key="3">
    <source>
        <dbReference type="EMBL" id="QIG78594.1"/>
    </source>
</evidence>
<name>A0A6G6Y0X0_9SPHN</name>
<dbReference type="Gene3D" id="3.40.710.10">
    <property type="entry name" value="DD-peptidase/beta-lactamase superfamily"/>
    <property type="match status" value="1"/>
</dbReference>
<dbReference type="SUPFAM" id="SSF56601">
    <property type="entry name" value="beta-lactamase/transpeptidase-like"/>
    <property type="match status" value="1"/>
</dbReference>
<dbReference type="PANTHER" id="PTHR43283:SF3">
    <property type="entry name" value="BETA-LACTAMASE FAMILY PROTEIN (AFU_ORTHOLOGUE AFUA_5G07500)"/>
    <property type="match status" value="1"/>
</dbReference>
<dbReference type="InterPro" id="IPR050789">
    <property type="entry name" value="Diverse_Enzym_Activities"/>
</dbReference>
<dbReference type="RefSeq" id="WP_165325593.1">
    <property type="nucleotide sequence ID" value="NZ_CP049109.1"/>
</dbReference>
<evidence type="ECO:0000313" key="4">
    <source>
        <dbReference type="Proteomes" id="UP000501568"/>
    </source>
</evidence>
<accession>A0A6G6Y0X0</accession>
<gene>
    <name evidence="3" type="ORF">G5C33_01525</name>
</gene>
<keyword evidence="1" id="KW-0732">Signal</keyword>
<protein>
    <submittedName>
        <fullName evidence="3">Beta-lactamase family protein</fullName>
    </submittedName>
</protein>
<evidence type="ECO:0000256" key="1">
    <source>
        <dbReference type="SAM" id="SignalP"/>
    </source>
</evidence>
<proteinExistence type="predicted"/>
<dbReference type="PANTHER" id="PTHR43283">
    <property type="entry name" value="BETA-LACTAMASE-RELATED"/>
    <property type="match status" value="1"/>
</dbReference>
<dbReference type="PROSITE" id="PS51257">
    <property type="entry name" value="PROKAR_LIPOPROTEIN"/>
    <property type="match status" value="1"/>
</dbReference>
<sequence length="424" mass="45023">MRPGRLTLAVALALAGCAPVTAPQSTVASASAPVADTRLQALVDRYVAQDMAPGIVIAVGHGDAPPHFYSAGHISDDEGAAEAGPDSLWRIYSMTKPVTAMAVMQLVEDGKIGLDQPVSDFIPAFAEMRVLTDSETSLDSRPARHPVTIRHLLTHSGGLIYPFLGKGPLQDAYNRLGLIGGRVPPAAMAGQPADLADFANRVASLPLIAEPGTSWHYSVSSDVLGRVIEVASGMAFDRFVQERLLDPLGMTSTYWTVPTSETGRFSTVYAWVDGRRVPIDTGAASDWLHPPRMPFGGSGLVSSARDYDRLLRMLANGGEIDGVRVLRTETVRLALSNLLPDGVRVVGTGTPDTAVAEGYGAGGWVYLSDVPGGVHAGTYGWFGAGGTIAFIDPVKGIRVTAMVNYFPADKWPLQRDIIETLYGK</sequence>
<evidence type="ECO:0000259" key="2">
    <source>
        <dbReference type="Pfam" id="PF00144"/>
    </source>
</evidence>
<dbReference type="InterPro" id="IPR001466">
    <property type="entry name" value="Beta-lactam-related"/>
</dbReference>
<keyword evidence="4" id="KW-1185">Reference proteome</keyword>
<feature type="signal peptide" evidence="1">
    <location>
        <begin position="1"/>
        <end position="22"/>
    </location>
</feature>
<dbReference type="Pfam" id="PF00144">
    <property type="entry name" value="Beta-lactamase"/>
    <property type="match status" value="1"/>
</dbReference>